<organism evidence="1">
    <name type="scientific">viral metagenome</name>
    <dbReference type="NCBI Taxonomy" id="1070528"/>
    <lineage>
        <taxon>unclassified sequences</taxon>
        <taxon>metagenomes</taxon>
        <taxon>organismal metagenomes</taxon>
    </lineage>
</organism>
<accession>A0A6M3JG41</accession>
<evidence type="ECO:0000313" key="2">
    <source>
        <dbReference type="EMBL" id="QJH97813.1"/>
    </source>
</evidence>
<dbReference type="EMBL" id="MT141578">
    <property type="protein sequence ID" value="QJA67981.1"/>
    <property type="molecule type" value="Genomic_DNA"/>
</dbReference>
<sequence>MDRDKYDKQLMRWVKNHYWDSLEKDKDLILRHLRTFAVSEESDRIKELEAEVERLKAIFYEYQL</sequence>
<gene>
    <name evidence="3" type="ORF">MM415A00131_0056</name>
    <name evidence="1" type="ORF">MM415B00138_0031</name>
    <name evidence="2" type="ORF">TM448B01094_0008</name>
</gene>
<name>A0A6M3JG41_9ZZZZ</name>
<dbReference type="EMBL" id="MT144703">
    <property type="protein sequence ID" value="QJH97813.1"/>
    <property type="molecule type" value="Genomic_DNA"/>
</dbReference>
<dbReference type="EMBL" id="MT145193">
    <property type="protein sequence ID" value="QJI05038.1"/>
    <property type="molecule type" value="Genomic_DNA"/>
</dbReference>
<protein>
    <submittedName>
        <fullName evidence="1">Uncharacterized protein</fullName>
    </submittedName>
</protein>
<evidence type="ECO:0000313" key="3">
    <source>
        <dbReference type="EMBL" id="QJI05038.1"/>
    </source>
</evidence>
<evidence type="ECO:0000313" key="1">
    <source>
        <dbReference type="EMBL" id="QJA67981.1"/>
    </source>
</evidence>
<dbReference type="AlphaFoldDB" id="A0A6M3JG41"/>
<proteinExistence type="predicted"/>
<reference evidence="1" key="1">
    <citation type="submission" date="2020-03" db="EMBL/GenBank/DDBJ databases">
        <title>The deep terrestrial virosphere.</title>
        <authorList>
            <person name="Holmfeldt K."/>
            <person name="Nilsson E."/>
            <person name="Simone D."/>
            <person name="Lopez-Fernandez M."/>
            <person name="Wu X."/>
            <person name="de Brujin I."/>
            <person name="Lundin D."/>
            <person name="Andersson A."/>
            <person name="Bertilsson S."/>
            <person name="Dopson M."/>
        </authorList>
    </citation>
    <scope>NUCLEOTIDE SEQUENCE</scope>
    <source>
        <strain evidence="3">MM415A00131</strain>
        <strain evidence="1">MM415B00138</strain>
        <strain evidence="2">TM448B01094</strain>
    </source>
</reference>